<dbReference type="PROSITE" id="PS51175">
    <property type="entry name" value="CBM6"/>
    <property type="match status" value="1"/>
</dbReference>
<dbReference type="InterPro" id="IPR006584">
    <property type="entry name" value="Cellulose-bd_IV"/>
</dbReference>
<keyword evidence="2 4" id="KW-0378">Hydrolase</keyword>
<evidence type="ECO:0000313" key="7">
    <source>
        <dbReference type="EMBL" id="SNR58802.1"/>
    </source>
</evidence>
<dbReference type="SMART" id="SM00606">
    <property type="entry name" value="CBD_IV"/>
    <property type="match status" value="1"/>
</dbReference>
<evidence type="ECO:0000256" key="4">
    <source>
        <dbReference type="RuleBase" id="RU361153"/>
    </source>
</evidence>
<dbReference type="EMBL" id="FZNS01000004">
    <property type="protein sequence ID" value="SNR58802.1"/>
    <property type="molecule type" value="Genomic_DNA"/>
</dbReference>
<evidence type="ECO:0000256" key="2">
    <source>
        <dbReference type="ARBA" id="ARBA00022801"/>
    </source>
</evidence>
<comment type="similarity">
    <text evidence="4">Belongs to the glycosyl hydrolase 5 (cellulase A) family.</text>
</comment>
<dbReference type="InterPro" id="IPR005084">
    <property type="entry name" value="CBM6"/>
</dbReference>
<dbReference type="SUPFAM" id="SSF51445">
    <property type="entry name" value="(Trans)glycosidases"/>
    <property type="match status" value="1"/>
</dbReference>
<organism evidence="7 8">
    <name type="scientific">Hymenobacter mucosus</name>
    <dbReference type="NCBI Taxonomy" id="1411120"/>
    <lineage>
        <taxon>Bacteria</taxon>
        <taxon>Pseudomonadati</taxon>
        <taxon>Bacteroidota</taxon>
        <taxon>Cytophagia</taxon>
        <taxon>Cytophagales</taxon>
        <taxon>Hymenobacteraceae</taxon>
        <taxon>Hymenobacter</taxon>
    </lineage>
</organism>
<sequence length="626" mass="69476">MICQEQHAATWQLARVRTMASALLVSAGLLLPNAPLAAQQISALHAAGPKIVDANGKEVVLRGFNVGGWLLQESYILQTDTLNSQWRIKQGLLRTMPEAQMEEFYRQYRANFITKADIDFLAKQGFNCVRLPFHYDLFLTAAQRHARNQALLTPRNVTGYVDNLSTWYDQDQLFTEKNLEGFRLIDNVLNWCAANKLYVILDLHAAPGGQGTDRNINDNLVPLDLWKRRDAKGRAIYQDITVRLWEKLAARYKNDSRVAMYDLINEPHNLNAANGMSADNQELSALYARLVDAVRAQGDQHILLLEGNGYGNEYTNLTPDKLRVRDKRNLAYNAHRYWCPNTPEAADPNPNQINLIKNLAAFRDRWQVPVWVGETGENSNEWFGAAVEGLNAQNIGWCHWNIKRVDSPASLLRVKPYGSILTPEGRTALLRNVQFANCTPNRDVVAALTQSASYSAPFAPLAIPGTIPASNYDLGRAGVAYQDDFSAKVDYRDNTSWNLGGAYRNDGVDIVSTSEVGGNAFAVSHLNAGEWLNYTVAVTSAGTYTVQLRVLPATTPGRLTLKLGTVTIGSVVTNQQSPSEKWQTLSFQAAPLPVGRHTLRLVVEQPVKQLSWIRFAPASSTGASGQ</sequence>
<dbReference type="InterPro" id="IPR050386">
    <property type="entry name" value="Glycosyl_hydrolase_5"/>
</dbReference>
<dbReference type="GO" id="GO:0008422">
    <property type="term" value="F:beta-glucosidase activity"/>
    <property type="evidence" value="ECO:0007669"/>
    <property type="project" value="TreeGrafter"/>
</dbReference>
<name>A0A238XJC7_9BACT</name>
<dbReference type="Gene3D" id="3.20.20.80">
    <property type="entry name" value="Glycosidases"/>
    <property type="match status" value="1"/>
</dbReference>
<dbReference type="PANTHER" id="PTHR31297:SF13">
    <property type="entry name" value="PUTATIVE-RELATED"/>
    <property type="match status" value="1"/>
</dbReference>
<feature type="signal peptide" evidence="5">
    <location>
        <begin position="1"/>
        <end position="37"/>
    </location>
</feature>
<protein>
    <submittedName>
        <fullName evidence="7">Aryl-phospho-beta-D-glucosidase BglC, GH1 family</fullName>
    </submittedName>
</protein>
<keyword evidence="3 4" id="KW-0326">Glycosidase</keyword>
<dbReference type="AlphaFoldDB" id="A0A238XJC7"/>
<dbReference type="PANTHER" id="PTHR31297">
    <property type="entry name" value="GLUCAN ENDO-1,6-BETA-GLUCOSIDASE B"/>
    <property type="match status" value="1"/>
</dbReference>
<dbReference type="InterPro" id="IPR017853">
    <property type="entry name" value="GH"/>
</dbReference>
<keyword evidence="8" id="KW-1185">Reference proteome</keyword>
<dbReference type="Pfam" id="PF00150">
    <property type="entry name" value="Cellulase"/>
    <property type="match status" value="1"/>
</dbReference>
<dbReference type="Pfam" id="PF03422">
    <property type="entry name" value="CBM_6"/>
    <property type="match status" value="1"/>
</dbReference>
<evidence type="ECO:0000259" key="6">
    <source>
        <dbReference type="PROSITE" id="PS51175"/>
    </source>
</evidence>
<feature type="domain" description="CBM6" evidence="6">
    <location>
        <begin position="489"/>
        <end position="616"/>
    </location>
</feature>
<reference evidence="8" key="1">
    <citation type="submission" date="2017-06" db="EMBL/GenBank/DDBJ databases">
        <authorList>
            <person name="Varghese N."/>
            <person name="Submissions S."/>
        </authorList>
    </citation>
    <scope>NUCLEOTIDE SEQUENCE [LARGE SCALE GENOMIC DNA]</scope>
    <source>
        <strain evidence="8">DSM 28041</strain>
    </source>
</reference>
<evidence type="ECO:0000256" key="1">
    <source>
        <dbReference type="ARBA" id="ARBA00022729"/>
    </source>
</evidence>
<dbReference type="Proteomes" id="UP000198310">
    <property type="component" value="Unassembled WGS sequence"/>
</dbReference>
<proteinExistence type="inferred from homology"/>
<dbReference type="InterPro" id="IPR008979">
    <property type="entry name" value="Galactose-bd-like_sf"/>
</dbReference>
<evidence type="ECO:0000256" key="5">
    <source>
        <dbReference type="SAM" id="SignalP"/>
    </source>
</evidence>
<dbReference type="InterPro" id="IPR001547">
    <property type="entry name" value="Glyco_hydro_5"/>
</dbReference>
<evidence type="ECO:0000256" key="3">
    <source>
        <dbReference type="ARBA" id="ARBA00023295"/>
    </source>
</evidence>
<evidence type="ECO:0000313" key="8">
    <source>
        <dbReference type="Proteomes" id="UP000198310"/>
    </source>
</evidence>
<dbReference type="Gene3D" id="2.60.120.260">
    <property type="entry name" value="Galactose-binding domain-like"/>
    <property type="match status" value="1"/>
</dbReference>
<gene>
    <name evidence="7" type="ORF">SAMN06269173_104146</name>
</gene>
<feature type="chain" id="PRO_5011991791" evidence="5">
    <location>
        <begin position="38"/>
        <end position="626"/>
    </location>
</feature>
<dbReference type="SUPFAM" id="SSF49785">
    <property type="entry name" value="Galactose-binding domain-like"/>
    <property type="match status" value="1"/>
</dbReference>
<dbReference type="GO" id="GO:0009986">
    <property type="term" value="C:cell surface"/>
    <property type="evidence" value="ECO:0007669"/>
    <property type="project" value="TreeGrafter"/>
</dbReference>
<keyword evidence="1 5" id="KW-0732">Signal</keyword>
<dbReference type="GO" id="GO:0005576">
    <property type="term" value="C:extracellular region"/>
    <property type="evidence" value="ECO:0007669"/>
    <property type="project" value="TreeGrafter"/>
</dbReference>
<dbReference type="GO" id="GO:0009251">
    <property type="term" value="P:glucan catabolic process"/>
    <property type="evidence" value="ECO:0007669"/>
    <property type="project" value="TreeGrafter"/>
</dbReference>
<dbReference type="GO" id="GO:0030246">
    <property type="term" value="F:carbohydrate binding"/>
    <property type="evidence" value="ECO:0007669"/>
    <property type="project" value="InterPro"/>
</dbReference>
<dbReference type="RefSeq" id="WP_089332632.1">
    <property type="nucleotide sequence ID" value="NZ_FZNS01000004.1"/>
</dbReference>
<dbReference type="CDD" id="cd04080">
    <property type="entry name" value="CBM6_cellulase-like"/>
    <property type="match status" value="1"/>
</dbReference>
<accession>A0A238XJC7</accession>